<feature type="chain" id="PRO_5041356946" evidence="7">
    <location>
        <begin position="21"/>
        <end position="453"/>
    </location>
</feature>
<dbReference type="EMBL" id="CAUJNA010003730">
    <property type="protein sequence ID" value="CAJ1408733.1"/>
    <property type="molecule type" value="Genomic_DNA"/>
</dbReference>
<organism evidence="8 9">
    <name type="scientific">Effrenium voratum</name>
    <dbReference type="NCBI Taxonomy" id="2562239"/>
    <lineage>
        <taxon>Eukaryota</taxon>
        <taxon>Sar</taxon>
        <taxon>Alveolata</taxon>
        <taxon>Dinophyceae</taxon>
        <taxon>Suessiales</taxon>
        <taxon>Symbiodiniaceae</taxon>
        <taxon>Effrenium</taxon>
    </lineage>
</organism>
<evidence type="ECO:0000256" key="6">
    <source>
        <dbReference type="SAM" id="MobiDB-lite"/>
    </source>
</evidence>
<keyword evidence="2" id="KW-0328">Glycosyltransferase</keyword>
<evidence type="ECO:0000256" key="4">
    <source>
        <dbReference type="ARBA" id="ARBA00023136"/>
    </source>
</evidence>
<proteinExistence type="predicted"/>
<dbReference type="PANTHER" id="PTHR31042">
    <property type="entry name" value="CORE-2/I-BRANCHING BETA-1,6-N-ACETYLGLUCOSAMINYLTRANSFERASE FAMILY PROTEIN-RELATED"/>
    <property type="match status" value="1"/>
</dbReference>
<sequence>MKPNEALIWTLIVALCVADAAKVRHADEVQGNHSNQSGLEASALTKEEPPVTASTRQTNDTSLKSSAPMLNFLFMAYDRLPHKEVWEKFFQANKSGSDFRVLVHCKNATSCREDLANHSLFKLVETVETEYCFGLVSAMNELLREALAEGPGHRNDKFVFISDTTLPVKPFHLVQQQLAHDTGADNMQNYCSSERDRSHFCFFPGHWLEWPHSYGFLNFLSEFYPWHDVQSKQRMAAKHHQWMVLSRQHAEKAVQEDGMFPTLLKELKVNSGLPGTVSGCNDEFWHFNALYAGINVTGVSDTSLVHLEGMAGGDIKYDSDHLQGQCDTFVYWQSKNDGDGKEKQLGSLLEVDAFTHLSHKAGHPCEFTSLGSRSIRALRKSPFLFARKVMPQCTVSGQHRGKQFRDLADAFDTLVFSDEHLDDEDDSQLSLLAEQRAHDEERWLAQSFFSTFW</sequence>
<dbReference type="GO" id="GO:0016020">
    <property type="term" value="C:membrane"/>
    <property type="evidence" value="ECO:0007669"/>
    <property type="project" value="UniProtKB-SubCell"/>
</dbReference>
<comment type="subcellular location">
    <subcellularLocation>
        <location evidence="1">Membrane</location>
        <topology evidence="1">Single-pass type II membrane protein</topology>
    </subcellularLocation>
</comment>
<evidence type="ECO:0000313" key="8">
    <source>
        <dbReference type="EMBL" id="CAJ1408733.1"/>
    </source>
</evidence>
<evidence type="ECO:0000256" key="3">
    <source>
        <dbReference type="ARBA" id="ARBA00022679"/>
    </source>
</evidence>
<reference evidence="8" key="1">
    <citation type="submission" date="2023-08" db="EMBL/GenBank/DDBJ databases">
        <authorList>
            <person name="Chen Y."/>
            <person name="Shah S."/>
            <person name="Dougan E. K."/>
            <person name="Thang M."/>
            <person name="Chan C."/>
        </authorList>
    </citation>
    <scope>NUCLEOTIDE SEQUENCE</scope>
</reference>
<feature type="region of interest" description="Disordered" evidence="6">
    <location>
        <begin position="28"/>
        <end position="62"/>
    </location>
</feature>
<protein>
    <submittedName>
        <fullName evidence="8">Uncharacterized protein</fullName>
    </submittedName>
</protein>
<gene>
    <name evidence="8" type="ORF">EVOR1521_LOCUS30000</name>
</gene>
<dbReference type="Proteomes" id="UP001178507">
    <property type="component" value="Unassembled WGS sequence"/>
</dbReference>
<dbReference type="InterPro" id="IPR044174">
    <property type="entry name" value="BC10-like"/>
</dbReference>
<feature type="signal peptide" evidence="7">
    <location>
        <begin position="1"/>
        <end position="20"/>
    </location>
</feature>
<keyword evidence="9" id="KW-1185">Reference proteome</keyword>
<feature type="compositionally biased region" description="Polar residues" evidence="6">
    <location>
        <begin position="52"/>
        <end position="62"/>
    </location>
</feature>
<dbReference type="AlphaFoldDB" id="A0AA36JPF8"/>
<keyword evidence="3" id="KW-0808">Transferase</keyword>
<evidence type="ECO:0000313" key="9">
    <source>
        <dbReference type="Proteomes" id="UP001178507"/>
    </source>
</evidence>
<keyword evidence="5" id="KW-0325">Glycoprotein</keyword>
<name>A0AA36JPF8_9DINO</name>
<dbReference type="PANTHER" id="PTHR31042:SF137">
    <property type="entry name" value="GLYCOSYL TRANSFERASE, FAMILY 14"/>
    <property type="match status" value="1"/>
</dbReference>
<dbReference type="InterPro" id="IPR003406">
    <property type="entry name" value="Glyco_trans_14"/>
</dbReference>
<dbReference type="Pfam" id="PF02485">
    <property type="entry name" value="Branch"/>
    <property type="match status" value="1"/>
</dbReference>
<evidence type="ECO:0000256" key="2">
    <source>
        <dbReference type="ARBA" id="ARBA00022676"/>
    </source>
</evidence>
<accession>A0AA36JPF8</accession>
<keyword evidence="4" id="KW-0472">Membrane</keyword>
<keyword evidence="7" id="KW-0732">Signal</keyword>
<evidence type="ECO:0000256" key="5">
    <source>
        <dbReference type="ARBA" id="ARBA00023180"/>
    </source>
</evidence>
<dbReference type="GO" id="GO:0016757">
    <property type="term" value="F:glycosyltransferase activity"/>
    <property type="evidence" value="ECO:0007669"/>
    <property type="project" value="UniProtKB-KW"/>
</dbReference>
<comment type="caution">
    <text evidence="8">The sequence shown here is derived from an EMBL/GenBank/DDBJ whole genome shotgun (WGS) entry which is preliminary data.</text>
</comment>
<evidence type="ECO:0000256" key="1">
    <source>
        <dbReference type="ARBA" id="ARBA00004606"/>
    </source>
</evidence>
<evidence type="ECO:0000256" key="7">
    <source>
        <dbReference type="SAM" id="SignalP"/>
    </source>
</evidence>